<dbReference type="STRING" id="1233.SAMN05216387_10199"/>
<evidence type="ECO:0000313" key="1">
    <source>
        <dbReference type="EMBL" id="SEK30061.1"/>
    </source>
</evidence>
<dbReference type="NCBIfam" id="TIGR03016">
    <property type="entry name" value="pepcterm_hypo_1"/>
    <property type="match status" value="1"/>
</dbReference>
<organism evidence="1 2">
    <name type="scientific">Nitrosovibrio tenuis</name>
    <dbReference type="NCBI Taxonomy" id="1233"/>
    <lineage>
        <taxon>Bacteria</taxon>
        <taxon>Pseudomonadati</taxon>
        <taxon>Pseudomonadota</taxon>
        <taxon>Betaproteobacteria</taxon>
        <taxon>Nitrosomonadales</taxon>
        <taxon>Nitrosomonadaceae</taxon>
        <taxon>Nitrosovibrio</taxon>
    </lineage>
</organism>
<sequence>MRAPENWRSHKHLLPAAYLAATAMLLLSSYSDAAEWRVIRRTNLVETYSDNVRLGGGAGTDDFITQTNPGITVTGIGNRFNANIDYTLNNLIYANNSNFNRIRHQLNAIGTAELVKDLFFVDGSASIRQQNTSLLGPQGIDNVNVTGNRSNVSLYSVSPYLRHRFQNFASTELRYIHNIVNSSANSLFNSQGDSFLLGLNSGTAFNTLGWGVNYSNQMIHFATGRSVELERTIGNLRYRVTPQFGLTATGGYERNSFISIRGSPSAPLWTVGFAWAPTERTNIAVNGGQRFFGNTYSALASHRTRLTAWDVSYSQDITTFNQQAGLGLGSSAGFGGSLNQLLAAQNPTLSPDAIQQASGAILGLGATGSFFGPTNFLTNRLFLQKMLQASVAMNGARNTVVLRVFDMTRQAFSPDSVDAGLVGAGDLALLNHTRQRGANALWSYRLSQLTSANANFGYTKFSFLGAGRVDDFWLITLGLSRQFSQIRPNLNGTLQVRHQERNSNQPGADYRENAIIASLNMSF</sequence>
<dbReference type="AlphaFoldDB" id="A0A1H7FVX0"/>
<protein>
    <submittedName>
        <fullName evidence="1">Uncharacterized protein, PEP-CTERM system associated</fullName>
    </submittedName>
</protein>
<proteinExistence type="predicted"/>
<dbReference type="InterPro" id="IPR017467">
    <property type="entry name" value="CHP03016_PEP-CTERM"/>
</dbReference>
<evidence type="ECO:0000313" key="2">
    <source>
        <dbReference type="Proteomes" id="UP000198620"/>
    </source>
</evidence>
<name>A0A1H7FVX0_9PROT</name>
<dbReference type="OrthoDB" id="8522878at2"/>
<dbReference type="Proteomes" id="UP000198620">
    <property type="component" value="Unassembled WGS sequence"/>
</dbReference>
<reference evidence="1 2" key="1">
    <citation type="submission" date="2016-10" db="EMBL/GenBank/DDBJ databases">
        <authorList>
            <person name="de Groot N.N."/>
        </authorList>
    </citation>
    <scope>NUCLEOTIDE SEQUENCE [LARGE SCALE GENOMIC DNA]</scope>
    <source>
        <strain evidence="1 2">Nv1</strain>
    </source>
</reference>
<accession>A0A1H7FVX0</accession>
<dbReference type="RefSeq" id="WP_090825767.1">
    <property type="nucleotide sequence ID" value="NZ_FOBH01000001.1"/>
</dbReference>
<keyword evidence="2" id="KW-1185">Reference proteome</keyword>
<gene>
    <name evidence="1" type="ORF">SAMN05216387_10199</name>
</gene>
<dbReference type="EMBL" id="FOBH01000001">
    <property type="protein sequence ID" value="SEK30061.1"/>
    <property type="molecule type" value="Genomic_DNA"/>
</dbReference>